<proteinExistence type="predicted"/>
<dbReference type="EMBL" id="JAFBDR010000005">
    <property type="protein sequence ID" value="MBM7570868.1"/>
    <property type="molecule type" value="Genomic_DNA"/>
</dbReference>
<keyword evidence="2" id="KW-1185">Reference proteome</keyword>
<evidence type="ECO:0000313" key="2">
    <source>
        <dbReference type="Proteomes" id="UP001296943"/>
    </source>
</evidence>
<name>A0ABS2MY98_9BACI</name>
<sequence>MEQIIQLLEELIDVTDGYQKDEIDQVEFHLKLQLLISKIDKIEINTAIYPFKKLVTRRHTKFFNQLLYKSKYKAIQALLKMRETSNKQLVQQRLQIILINKLYFHSLYEKLMNNCEVYMREYPLSYSLENMQVFILNNEVSSKESSINDSTLLK</sequence>
<evidence type="ECO:0000313" key="1">
    <source>
        <dbReference type="EMBL" id="MBM7570868.1"/>
    </source>
</evidence>
<dbReference type="RefSeq" id="WP_204498276.1">
    <property type="nucleotide sequence ID" value="NZ_JAFBDR010000005.1"/>
</dbReference>
<gene>
    <name evidence="1" type="ORF">JOC48_001346</name>
</gene>
<accession>A0ABS2MY98</accession>
<organism evidence="1 2">
    <name type="scientific">Aquibacillus albus</name>
    <dbReference type="NCBI Taxonomy" id="1168171"/>
    <lineage>
        <taxon>Bacteria</taxon>
        <taxon>Bacillati</taxon>
        <taxon>Bacillota</taxon>
        <taxon>Bacilli</taxon>
        <taxon>Bacillales</taxon>
        <taxon>Bacillaceae</taxon>
        <taxon>Aquibacillus</taxon>
    </lineage>
</organism>
<protein>
    <submittedName>
        <fullName evidence="1">Septum formation topological specificity factor MinE</fullName>
    </submittedName>
</protein>
<reference evidence="1 2" key="1">
    <citation type="submission" date="2021-01" db="EMBL/GenBank/DDBJ databases">
        <title>Genomic Encyclopedia of Type Strains, Phase IV (KMG-IV): sequencing the most valuable type-strain genomes for metagenomic binning, comparative biology and taxonomic classification.</title>
        <authorList>
            <person name="Goeker M."/>
        </authorList>
    </citation>
    <scope>NUCLEOTIDE SEQUENCE [LARGE SCALE GENOMIC DNA]</scope>
    <source>
        <strain evidence="1 2">DSM 23711</strain>
    </source>
</reference>
<dbReference type="Proteomes" id="UP001296943">
    <property type="component" value="Unassembled WGS sequence"/>
</dbReference>
<comment type="caution">
    <text evidence="1">The sequence shown here is derived from an EMBL/GenBank/DDBJ whole genome shotgun (WGS) entry which is preliminary data.</text>
</comment>